<protein>
    <submittedName>
        <fullName evidence="2">Uncharacterized protein</fullName>
    </submittedName>
</protein>
<keyword evidence="3" id="KW-1185">Reference proteome</keyword>
<evidence type="ECO:0000313" key="3">
    <source>
        <dbReference type="Proteomes" id="UP000224974"/>
    </source>
</evidence>
<gene>
    <name evidence="1" type="ORF">CRN84_05370</name>
    <name evidence="2" type="ORF">CRN84_20640</name>
</gene>
<name>A0A2C6DRX8_9GAMM</name>
<comment type="caution">
    <text evidence="2">The sequence shown here is derived from an EMBL/GenBank/DDBJ whole genome shotgun (WGS) entry which is preliminary data.</text>
</comment>
<evidence type="ECO:0000313" key="1">
    <source>
        <dbReference type="EMBL" id="PHI28786.1"/>
    </source>
</evidence>
<dbReference type="Proteomes" id="UP000224974">
    <property type="component" value="Unassembled WGS sequence"/>
</dbReference>
<reference evidence="2" key="2">
    <citation type="submission" date="2017-09" db="EMBL/GenBank/DDBJ databases">
        <title>FDA dAtabase for Regulatory Grade micrObial Sequences (FDA-ARGOS): Supporting development and validation of Infectious Disease Dx tests.</title>
        <authorList>
            <person name="Minogue T."/>
            <person name="Wolcott M."/>
            <person name="Wasieloski L."/>
            <person name="Aguilar W."/>
            <person name="Moore D."/>
            <person name="Tallon L.J."/>
            <person name="Sadzewicz L."/>
            <person name="Ott S."/>
            <person name="Zhao X."/>
            <person name="Nagaraj S."/>
            <person name="Vavikolanu K."/>
            <person name="Aluvathingal J."/>
            <person name="Nadendla S."/>
            <person name="Sichtig H."/>
        </authorList>
    </citation>
    <scope>NUCLEOTIDE SEQUENCE</scope>
    <source>
        <strain evidence="2">FDAARGOS_387</strain>
    </source>
</reference>
<sequence length="114" mass="12605">MLFLDLSILTYRRVDLDIIMIIPIAVNKPNGMPTNGVASALVNPATAPNPRTGASIFIIMMMTTPPTLDLCNTMTMATKNIAAINNIYSSLKKLNALQKMKLNNEDSLFSRTFW</sequence>
<dbReference type="EMBL" id="PDDX01000001">
    <property type="protein sequence ID" value="PHI31571.1"/>
    <property type="molecule type" value="Genomic_DNA"/>
</dbReference>
<dbReference type="EMBL" id="PDDX01000001">
    <property type="protein sequence ID" value="PHI28786.1"/>
    <property type="molecule type" value="Genomic_DNA"/>
</dbReference>
<accession>A0A2C6DRX8</accession>
<proteinExistence type="predicted"/>
<reference evidence="3" key="1">
    <citation type="submission" date="2017-09" db="EMBL/GenBank/DDBJ databases">
        <title>FDA dAtabase for Regulatory Grade micrObial Sequences (FDA-ARGOS): Supporting development and validation of Infectious Disease Dx tests.</title>
        <authorList>
            <person name="Minogue T."/>
            <person name="Wolcott M."/>
            <person name="Wasieloski L."/>
            <person name="Aguilar W."/>
            <person name="Moore D."/>
            <person name="Tallon L."/>
            <person name="Sadzewicz L."/>
            <person name="Ott S."/>
            <person name="Zhao X."/>
            <person name="Nagaraj S."/>
            <person name="Vavikolanu K."/>
            <person name="Aluvathingal J."/>
            <person name="Nadendla S."/>
            <person name="Sichtig H."/>
        </authorList>
    </citation>
    <scope>NUCLEOTIDE SEQUENCE [LARGE SCALE GENOMIC DNA]</scope>
    <source>
        <strain evidence="3">FDAARGOS_387</strain>
    </source>
</reference>
<dbReference type="AlphaFoldDB" id="A0A2C6DRX8"/>
<evidence type="ECO:0000313" key="2">
    <source>
        <dbReference type="EMBL" id="PHI31571.1"/>
    </source>
</evidence>
<organism evidence="2 3">
    <name type="scientific">Budvicia aquatica</name>
    <dbReference type="NCBI Taxonomy" id="82979"/>
    <lineage>
        <taxon>Bacteria</taxon>
        <taxon>Pseudomonadati</taxon>
        <taxon>Pseudomonadota</taxon>
        <taxon>Gammaproteobacteria</taxon>
        <taxon>Enterobacterales</taxon>
        <taxon>Budviciaceae</taxon>
        <taxon>Budvicia</taxon>
    </lineage>
</organism>